<comment type="similarity">
    <text evidence="2 10">Belongs to the peptidase A1 family.</text>
</comment>
<evidence type="ECO:0000256" key="3">
    <source>
        <dbReference type="ARBA" id="ARBA00013205"/>
    </source>
</evidence>
<feature type="disulfide bond" evidence="9">
    <location>
        <begin position="94"/>
        <end position="98"/>
    </location>
</feature>
<proteinExistence type="inferred from homology"/>
<dbReference type="GeneID" id="75918353"/>
<evidence type="ECO:0000256" key="4">
    <source>
        <dbReference type="ARBA" id="ARBA00022670"/>
    </source>
</evidence>
<feature type="domain" description="Peptidase A1" evidence="12">
    <location>
        <begin position="63"/>
        <end position="389"/>
    </location>
</feature>
<feature type="active site" evidence="8">
    <location>
        <position position="278"/>
    </location>
</feature>
<feature type="active site" evidence="8">
    <location>
        <position position="81"/>
    </location>
</feature>
<comment type="catalytic activity">
    <reaction evidence="1">
        <text>Hydrolysis of proteins with broad specificity similar to that of pepsin A, preferring hydrophobic residues at P1 and P1'. Clots milk and activates trypsinogen. Does not cleave 4-Gln-|-His-5, but does cleave 10-His-|-Leu-11 and 12-Val-|-Glu-13 in B chain of insulin.</text>
        <dbReference type="EC" id="3.4.23.21"/>
    </reaction>
</comment>
<dbReference type="PROSITE" id="PS00141">
    <property type="entry name" value="ASP_PROTEASE"/>
    <property type="match status" value="2"/>
</dbReference>
<evidence type="ECO:0000259" key="12">
    <source>
        <dbReference type="PROSITE" id="PS51767"/>
    </source>
</evidence>
<evidence type="ECO:0000256" key="9">
    <source>
        <dbReference type="PIRSR" id="PIRSR601461-2"/>
    </source>
</evidence>
<evidence type="ECO:0000256" key="8">
    <source>
        <dbReference type="PIRSR" id="PIRSR601461-1"/>
    </source>
</evidence>
<protein>
    <recommendedName>
        <fullName evidence="3">rhizopuspepsin</fullName>
        <ecNumber evidence="3">3.4.23.21</ecNumber>
    </recommendedName>
</protein>
<dbReference type="AlphaFoldDB" id="A0AAD5EA43"/>
<evidence type="ECO:0000256" key="10">
    <source>
        <dbReference type="RuleBase" id="RU000454"/>
    </source>
</evidence>
<comment type="caution">
    <text evidence="13">The sequence shown here is derived from an EMBL/GenBank/DDBJ whole genome shotgun (WGS) entry which is preliminary data.</text>
</comment>
<dbReference type="FunFam" id="2.40.70.10:FF:000115">
    <property type="entry name" value="Lysosomal aspartic protease"/>
    <property type="match status" value="1"/>
</dbReference>
<dbReference type="Proteomes" id="UP001206595">
    <property type="component" value="Unassembled WGS sequence"/>
</dbReference>
<evidence type="ECO:0000313" key="13">
    <source>
        <dbReference type="EMBL" id="KAI8579938.1"/>
    </source>
</evidence>
<dbReference type="PANTHER" id="PTHR47966">
    <property type="entry name" value="BETA-SITE APP-CLEAVING ENZYME, ISOFORM A-RELATED"/>
    <property type="match status" value="1"/>
</dbReference>
<dbReference type="InterPro" id="IPR021109">
    <property type="entry name" value="Peptidase_aspartic_dom_sf"/>
</dbReference>
<keyword evidence="9" id="KW-1015">Disulfide bond</keyword>
<dbReference type="GO" id="GO:0004190">
    <property type="term" value="F:aspartic-type endopeptidase activity"/>
    <property type="evidence" value="ECO:0007669"/>
    <property type="project" value="UniProtKB-KW"/>
</dbReference>
<evidence type="ECO:0000256" key="5">
    <source>
        <dbReference type="ARBA" id="ARBA00022729"/>
    </source>
</evidence>
<dbReference type="EC" id="3.4.23.21" evidence="3"/>
<evidence type="ECO:0000256" key="1">
    <source>
        <dbReference type="ARBA" id="ARBA00001130"/>
    </source>
</evidence>
<dbReference type="Gene3D" id="2.40.70.10">
    <property type="entry name" value="Acid Proteases"/>
    <property type="match status" value="2"/>
</dbReference>
<dbReference type="InterPro" id="IPR033121">
    <property type="entry name" value="PEPTIDASE_A1"/>
</dbReference>
<reference evidence="13" key="1">
    <citation type="submission" date="2021-06" db="EMBL/GenBank/DDBJ databases">
        <authorList>
            <consortium name="DOE Joint Genome Institute"/>
            <person name="Mondo S.J."/>
            <person name="Amses K.R."/>
            <person name="Simmons D.R."/>
            <person name="Longcore J.E."/>
            <person name="Seto K."/>
            <person name="Alves G.H."/>
            <person name="Bonds A.E."/>
            <person name="Quandt C.A."/>
            <person name="Davis W.J."/>
            <person name="Chang Y."/>
            <person name="Letcher P.M."/>
            <person name="Powell M.J."/>
            <person name="Kuo A."/>
            <person name="Labutti K."/>
            <person name="Pangilinan J."/>
            <person name="Andreopoulos W."/>
            <person name="Tritt A."/>
            <person name="Riley R."/>
            <person name="Hundley H."/>
            <person name="Johnson J."/>
            <person name="Lipzen A."/>
            <person name="Barry K."/>
            <person name="Berbee M.L."/>
            <person name="Buchler N.E."/>
            <person name="Grigoriev I.V."/>
            <person name="Spatafora J.W."/>
            <person name="Stajich J.E."/>
            <person name="James T.Y."/>
        </authorList>
    </citation>
    <scope>NUCLEOTIDE SEQUENCE</scope>
    <source>
        <strain evidence="13">AG</strain>
    </source>
</reference>
<dbReference type="GO" id="GO:0006508">
    <property type="term" value="P:proteolysis"/>
    <property type="evidence" value="ECO:0007669"/>
    <property type="project" value="UniProtKB-KW"/>
</dbReference>
<dbReference type="EMBL" id="MU620916">
    <property type="protein sequence ID" value="KAI8579938.1"/>
    <property type="molecule type" value="Genomic_DNA"/>
</dbReference>
<dbReference type="Pfam" id="PF00026">
    <property type="entry name" value="Asp"/>
    <property type="match status" value="1"/>
</dbReference>
<keyword evidence="4 10" id="KW-0645">Protease</keyword>
<keyword evidence="14" id="KW-1185">Reference proteome</keyword>
<dbReference type="PANTHER" id="PTHR47966:SF51">
    <property type="entry name" value="BETA-SITE APP-CLEAVING ENZYME, ISOFORM A-RELATED"/>
    <property type="match status" value="1"/>
</dbReference>
<evidence type="ECO:0000256" key="11">
    <source>
        <dbReference type="SAM" id="SignalP"/>
    </source>
</evidence>
<reference evidence="13" key="2">
    <citation type="journal article" date="2022" name="Proc. Natl. Acad. Sci. U.S.A.">
        <title>Diploid-dominant life cycles characterize the early evolution of Fungi.</title>
        <authorList>
            <person name="Amses K.R."/>
            <person name="Simmons D.R."/>
            <person name="Longcore J.E."/>
            <person name="Mondo S.J."/>
            <person name="Seto K."/>
            <person name="Jeronimo G.H."/>
            <person name="Bonds A.E."/>
            <person name="Quandt C.A."/>
            <person name="Davis W.J."/>
            <person name="Chang Y."/>
            <person name="Federici B.A."/>
            <person name="Kuo A."/>
            <person name="LaButti K."/>
            <person name="Pangilinan J."/>
            <person name="Andreopoulos W."/>
            <person name="Tritt A."/>
            <person name="Riley R."/>
            <person name="Hundley H."/>
            <person name="Johnson J."/>
            <person name="Lipzen A."/>
            <person name="Barry K."/>
            <person name="Lang B.F."/>
            <person name="Cuomo C.A."/>
            <person name="Buchler N.E."/>
            <person name="Grigoriev I.V."/>
            <person name="Spatafora J.W."/>
            <person name="Stajich J.E."/>
            <person name="James T.Y."/>
        </authorList>
    </citation>
    <scope>NUCLEOTIDE SEQUENCE</scope>
    <source>
        <strain evidence="13">AG</strain>
    </source>
</reference>
<keyword evidence="6 10" id="KW-0064">Aspartyl protease</keyword>
<sequence>MLQRTILLTLGCLLVLEVGNSSASISLPIKGVKRMALKSAKVGATSGTEHTIESGVRNADLAYLLEIGVGSPPQPFTLLFDTGSSTTWIPVDNCGHRCGFPPHGYSDASSSTSESTTLKFDIQYGRGFAEGYFVKETVTLGNASIPQTYIAVSNFNDGELSMDGADGIFGAGPDELSYSDNSEGIIIPTVLTSMKTEKLIDERSFSVYFQPRKDENDESINGVVTFGGVDTERIEPKINYVNVTKQAGYKDYWAINIDGLAFDNQTVSKTQSMVALVDTGTTMVLIPEAIARDFFRNIPSAYRSQSGLFVIPCNASNLPTFSVIINGEKYTLDGSQYVIPRFQVQHLNPDYCYTYLQSGPPNLQIILGYGFLQSVGTIYNMDTRQIGFGRHKAH</sequence>
<feature type="chain" id="PRO_5041974078" description="rhizopuspepsin" evidence="11">
    <location>
        <begin position="24"/>
        <end position="394"/>
    </location>
</feature>
<evidence type="ECO:0000256" key="2">
    <source>
        <dbReference type="ARBA" id="ARBA00007447"/>
    </source>
</evidence>
<dbReference type="PRINTS" id="PR00792">
    <property type="entry name" value="PEPSIN"/>
</dbReference>
<evidence type="ECO:0000313" key="14">
    <source>
        <dbReference type="Proteomes" id="UP001206595"/>
    </source>
</evidence>
<dbReference type="InterPro" id="IPR001969">
    <property type="entry name" value="Aspartic_peptidase_AS"/>
</dbReference>
<keyword evidence="5 11" id="KW-0732">Signal</keyword>
<keyword evidence="7 10" id="KW-0378">Hydrolase</keyword>
<dbReference type="InterPro" id="IPR001461">
    <property type="entry name" value="Aspartic_peptidase_A1"/>
</dbReference>
<name>A0AAD5EA43_UMBRA</name>
<gene>
    <name evidence="13" type="ORF">K450DRAFT_271522</name>
</gene>
<dbReference type="InterPro" id="IPR034164">
    <property type="entry name" value="Pepsin-like_dom"/>
</dbReference>
<dbReference type="CDD" id="cd05471">
    <property type="entry name" value="pepsin_like"/>
    <property type="match status" value="1"/>
</dbReference>
<feature type="signal peptide" evidence="11">
    <location>
        <begin position="1"/>
        <end position="23"/>
    </location>
</feature>
<evidence type="ECO:0000256" key="6">
    <source>
        <dbReference type="ARBA" id="ARBA00022750"/>
    </source>
</evidence>
<dbReference type="SUPFAM" id="SSF50630">
    <property type="entry name" value="Acid proteases"/>
    <property type="match status" value="1"/>
</dbReference>
<organism evidence="13 14">
    <name type="scientific">Umbelopsis ramanniana AG</name>
    <dbReference type="NCBI Taxonomy" id="1314678"/>
    <lineage>
        <taxon>Eukaryota</taxon>
        <taxon>Fungi</taxon>
        <taxon>Fungi incertae sedis</taxon>
        <taxon>Mucoromycota</taxon>
        <taxon>Mucoromycotina</taxon>
        <taxon>Umbelopsidomycetes</taxon>
        <taxon>Umbelopsidales</taxon>
        <taxon>Umbelopsidaceae</taxon>
        <taxon>Umbelopsis</taxon>
    </lineage>
</organism>
<dbReference type="PROSITE" id="PS51767">
    <property type="entry name" value="PEPTIDASE_A1"/>
    <property type="match status" value="1"/>
</dbReference>
<dbReference type="RefSeq" id="XP_051444942.1">
    <property type="nucleotide sequence ID" value="XM_051593011.1"/>
</dbReference>
<accession>A0AAD5EA43</accession>
<evidence type="ECO:0000256" key="7">
    <source>
        <dbReference type="ARBA" id="ARBA00022801"/>
    </source>
</evidence>